<dbReference type="InterPro" id="IPR013780">
    <property type="entry name" value="Glyco_hydro_b"/>
</dbReference>
<dbReference type="Pfam" id="PF21365">
    <property type="entry name" value="Glyco_hydro_31_3rd"/>
    <property type="match status" value="1"/>
</dbReference>
<dbReference type="AlphaFoldDB" id="A0A7S7NTK5"/>
<evidence type="ECO:0000259" key="6">
    <source>
        <dbReference type="Pfam" id="PF21365"/>
    </source>
</evidence>
<feature type="domain" description="Glycosyl hydrolase family 31 C-terminal" evidence="6">
    <location>
        <begin position="540"/>
        <end position="630"/>
    </location>
</feature>
<dbReference type="GO" id="GO:0004553">
    <property type="term" value="F:hydrolase activity, hydrolyzing O-glycosyl compounds"/>
    <property type="evidence" value="ECO:0007669"/>
    <property type="project" value="InterPro"/>
</dbReference>
<evidence type="ECO:0000256" key="1">
    <source>
        <dbReference type="ARBA" id="ARBA00007806"/>
    </source>
</evidence>
<dbReference type="Gene3D" id="3.20.20.80">
    <property type="entry name" value="Glycosidases"/>
    <property type="match status" value="2"/>
</dbReference>
<dbReference type="SUPFAM" id="SSF51011">
    <property type="entry name" value="Glycosyl hydrolase domain"/>
    <property type="match status" value="1"/>
</dbReference>
<proteinExistence type="inferred from homology"/>
<keyword evidence="8" id="KW-1185">Reference proteome</keyword>
<evidence type="ECO:0000256" key="4">
    <source>
        <dbReference type="RuleBase" id="RU361185"/>
    </source>
</evidence>
<evidence type="ECO:0000313" key="8">
    <source>
        <dbReference type="Proteomes" id="UP000593892"/>
    </source>
</evidence>
<dbReference type="InterPro" id="IPR000322">
    <property type="entry name" value="Glyco_hydro_31_TIM"/>
</dbReference>
<protein>
    <recommendedName>
        <fullName evidence="9">DUF5110 domain-containing protein</fullName>
    </recommendedName>
</protein>
<gene>
    <name evidence="7" type="ORF">IRI77_06325</name>
</gene>
<dbReference type="GO" id="GO:0005975">
    <property type="term" value="P:carbohydrate metabolic process"/>
    <property type="evidence" value="ECO:0007669"/>
    <property type="project" value="InterPro"/>
</dbReference>
<dbReference type="PANTHER" id="PTHR43053:SF4">
    <property type="entry name" value="MYOGENESIS-REGULATING GLYCOSIDASE"/>
    <property type="match status" value="1"/>
</dbReference>
<dbReference type="SUPFAM" id="SSF51445">
    <property type="entry name" value="(Trans)glycosidases"/>
    <property type="match status" value="1"/>
</dbReference>
<reference evidence="7" key="1">
    <citation type="submission" date="2020-10" db="EMBL/GenBank/DDBJ databases">
        <title>Complete genome sequence of Paludibaculum fermentans P105T, a facultatively anaerobic acidobacterium capable of dissimilatory Fe(III) reduction.</title>
        <authorList>
            <person name="Dedysh S.N."/>
            <person name="Beletsky A.V."/>
            <person name="Kulichevskaya I.S."/>
            <person name="Mardanov A.V."/>
            <person name="Ravin N.V."/>
        </authorList>
    </citation>
    <scope>NUCLEOTIDE SEQUENCE [LARGE SCALE GENOMIC DNA]</scope>
    <source>
        <strain evidence="7">P105</strain>
    </source>
</reference>
<evidence type="ECO:0000256" key="3">
    <source>
        <dbReference type="ARBA" id="ARBA00023295"/>
    </source>
</evidence>
<evidence type="ECO:0000313" key="7">
    <source>
        <dbReference type="EMBL" id="QOY89566.1"/>
    </source>
</evidence>
<dbReference type="Pfam" id="PF01055">
    <property type="entry name" value="Glyco_hydro_31_2nd"/>
    <property type="match status" value="1"/>
</dbReference>
<feature type="domain" description="Glycoside hydrolase family 31 TIM barrel" evidence="5">
    <location>
        <begin position="239"/>
        <end position="382"/>
    </location>
</feature>
<evidence type="ECO:0000256" key="2">
    <source>
        <dbReference type="ARBA" id="ARBA00022801"/>
    </source>
</evidence>
<dbReference type="EMBL" id="CP063849">
    <property type="protein sequence ID" value="QOY89566.1"/>
    <property type="molecule type" value="Genomic_DNA"/>
</dbReference>
<evidence type="ECO:0000259" key="5">
    <source>
        <dbReference type="Pfam" id="PF01055"/>
    </source>
</evidence>
<dbReference type="KEGG" id="pfer:IRI77_06325"/>
<dbReference type="Gene3D" id="2.60.40.1180">
    <property type="entry name" value="Golgi alpha-mannosidase II"/>
    <property type="match status" value="1"/>
</dbReference>
<dbReference type="InterPro" id="IPR017853">
    <property type="entry name" value="GH"/>
</dbReference>
<accession>A0A7S7NTK5</accession>
<keyword evidence="3 4" id="KW-0326">Glycosidase</keyword>
<evidence type="ECO:0008006" key="9">
    <source>
        <dbReference type="Google" id="ProtNLM"/>
    </source>
</evidence>
<sequence>MILLLSLLVLTAGDTKLTITPDPVRISLERGGATIAASHPTGSLLLGDPDKPEPASVVSEAYNQQGHRVLSVRTASGLTATVTIALTPNQADLIVRPTIPGAVLLRFAPLSPGFGLADHAVTHRDSFDTDITGYRNDRYLSGTGLTRLISNFTFYPKQRFGFLVWDPGIKMVRSTSEECLQGVRNVTSEVRFSLFTGSPAEIYRQFLESRNLYGYPVMKPKYDFFGVGWEAFGALAWDTNYKTVAENVGQYLSLGFPLKWMVVGSGFWPRDDKRFHETTSFGMYDKTLYPDPRAFIAQFHAKGLKFFQGLRTTFIVDGPYSEEGVRNGYFVEENGRPKVYQFGWPKSPTYFLDWRKPQAVAWFADLTRKWTAYGVDGYKEDVFGYGKYTLGDDKLDPVNAALMREGLFIMGRNAYLASPADLHRLNDFNFNQNQDRGPVNALAYGYSGFPLVYPDIVGGTFGEGHFDLKVTPRMRQYMKRNAMWAALHPSMSMGQGPWTFGDPEVEAVLLQAAQLHDRLQPYFYSQAVRFYLDGYPWSFTPLPVAFPNDPQVYGRENDKVRGYEWMVGDSLLATPLYGDDYETATSRDVYLPAGAWMEYDSGQRHQGPVVLKNFALPVGQTPLFVGGTGIVVEKKGDGLVARIYPVTDRAESRFIHPDGTSVSNLRVQVSDWKRVTVKCSTGASCTGTWQRHAFEFPIRPGENYEIQ</sequence>
<dbReference type="RefSeq" id="WP_194451228.1">
    <property type="nucleotide sequence ID" value="NZ_CP063849.1"/>
</dbReference>
<dbReference type="InterPro" id="IPR048395">
    <property type="entry name" value="Glyco_hydro_31_C"/>
</dbReference>
<keyword evidence="2 4" id="KW-0378">Hydrolase</keyword>
<dbReference type="PANTHER" id="PTHR43053">
    <property type="entry name" value="GLYCOSIDASE FAMILY 31"/>
    <property type="match status" value="1"/>
</dbReference>
<organism evidence="7 8">
    <name type="scientific">Paludibaculum fermentans</name>
    <dbReference type="NCBI Taxonomy" id="1473598"/>
    <lineage>
        <taxon>Bacteria</taxon>
        <taxon>Pseudomonadati</taxon>
        <taxon>Acidobacteriota</taxon>
        <taxon>Terriglobia</taxon>
        <taxon>Bryobacterales</taxon>
        <taxon>Bryobacteraceae</taxon>
        <taxon>Paludibaculum</taxon>
    </lineage>
</organism>
<comment type="similarity">
    <text evidence="1 4">Belongs to the glycosyl hydrolase 31 family.</text>
</comment>
<name>A0A7S7NTK5_PALFE</name>
<dbReference type="InterPro" id="IPR050985">
    <property type="entry name" value="Alpha-glycosidase_related"/>
</dbReference>
<dbReference type="Proteomes" id="UP000593892">
    <property type="component" value="Chromosome"/>
</dbReference>